<protein>
    <submittedName>
        <fullName evidence="2">Carboxypeptidase</fullName>
    </submittedName>
</protein>
<evidence type="ECO:0000313" key="2">
    <source>
        <dbReference type="WBParaSite" id="ES5_v2.g12277.t1"/>
    </source>
</evidence>
<proteinExistence type="predicted"/>
<organism evidence="1 2">
    <name type="scientific">Panagrolaimus sp. ES5</name>
    <dbReference type="NCBI Taxonomy" id="591445"/>
    <lineage>
        <taxon>Eukaryota</taxon>
        <taxon>Metazoa</taxon>
        <taxon>Ecdysozoa</taxon>
        <taxon>Nematoda</taxon>
        <taxon>Chromadorea</taxon>
        <taxon>Rhabditida</taxon>
        <taxon>Tylenchina</taxon>
        <taxon>Panagrolaimomorpha</taxon>
        <taxon>Panagrolaimoidea</taxon>
        <taxon>Panagrolaimidae</taxon>
        <taxon>Panagrolaimus</taxon>
    </lineage>
</organism>
<reference evidence="2" key="1">
    <citation type="submission" date="2022-11" db="UniProtKB">
        <authorList>
            <consortium name="WormBaseParasite"/>
        </authorList>
    </citation>
    <scope>IDENTIFICATION</scope>
</reference>
<dbReference type="WBParaSite" id="ES5_v2.g12277.t1">
    <property type="protein sequence ID" value="ES5_v2.g12277.t1"/>
    <property type="gene ID" value="ES5_v2.g12277"/>
</dbReference>
<dbReference type="Proteomes" id="UP000887579">
    <property type="component" value="Unplaced"/>
</dbReference>
<sequence>MLPSSVFTTLISTFATLFNPFNEIKNLPGLRHEINFKQYSGFLQVSERHYLHYWFVESQNNSETDPLIFWFNGGPGCSSLDGILNEMGPFLVNKDGKTLRSNPHSWNTFASIVYIESPAGVGYSYASDGNTTINDEQTALENYEAIRKFFVLYPSFRNHSVFIMGESYGGIYVPTLAARILDGQNEFHINLMGIAIGNGYVNEKLNIETSIRFAYDHGYIDETSWKNLKKKCCHGCIEECDLMHLTGRCGSMIENIIKSIWYGGINPYDIYRDCDGSFDSGKMESLRAGILPKNFLQLKVRTRDQGNRVAVPCLDDTNIRNYLNSDGVRGALNIYEDLPPWNICSESVTESYKKQYTDMTPFVRKIINADIRVLLYYGDTDMACNFMMGQQFVDRLGYPLLQPKTTWKFNKQVAGFKTVYDGITFLTIRGAGHMAPQWRAPQTTYAIKKFVKNLSI</sequence>
<accession>A0AC34F6A4</accession>
<evidence type="ECO:0000313" key="1">
    <source>
        <dbReference type="Proteomes" id="UP000887579"/>
    </source>
</evidence>
<name>A0AC34F6A4_9BILA</name>